<gene>
    <name evidence="1" type="ORF">HMPREF1162_0365</name>
</gene>
<comment type="caution">
    <text evidence="1">The sequence shown here is derived from an EMBL/GenBank/DDBJ whole genome shotgun (WGS) entry which is preliminary data.</text>
</comment>
<evidence type="ECO:0000313" key="2">
    <source>
        <dbReference type="Proteomes" id="UP000007832"/>
    </source>
</evidence>
<dbReference type="PATRIC" id="fig|1051006.4.peg.484"/>
<proteinExistence type="predicted"/>
<evidence type="ECO:0000313" key="1">
    <source>
        <dbReference type="EMBL" id="EGR97470.1"/>
    </source>
</evidence>
<dbReference type="EMBL" id="AFUN01000007">
    <property type="protein sequence ID" value="EGR97470.1"/>
    <property type="molecule type" value="Genomic_DNA"/>
</dbReference>
<dbReference type="Proteomes" id="UP000007832">
    <property type="component" value="Unassembled WGS sequence"/>
</dbReference>
<accession>F9NTJ2</accession>
<organism evidence="1 2">
    <name type="scientific">[Propionibacterium] namnetense SK182B-JCVI</name>
    <dbReference type="NCBI Taxonomy" id="1051006"/>
    <lineage>
        <taxon>Bacteria</taxon>
        <taxon>Bacillati</taxon>
        <taxon>Actinomycetota</taxon>
        <taxon>Actinomycetes</taxon>
        <taxon>Propionibacteriales</taxon>
        <taxon>Propionibacteriaceae</taxon>
        <taxon>Cutibacterium</taxon>
    </lineage>
</organism>
<dbReference type="AlphaFoldDB" id="F9NTJ2"/>
<protein>
    <submittedName>
        <fullName evidence="1">Uncharacterized protein</fullName>
    </submittedName>
</protein>
<name>F9NTJ2_9ACTN</name>
<reference evidence="1 2" key="1">
    <citation type="submission" date="2011-07" db="EMBL/GenBank/DDBJ databases">
        <title>Genome Sequence of Propionibacterium acnes SK182B-JCVI.</title>
        <authorList>
            <person name="Durkin A.S."/>
            <person name="Madupu R."/>
            <person name="Hostetler J."/>
            <person name="Radune D."/>
            <person name="Torralba M."/>
            <person name="Methe B."/>
            <person name="Sutton G."/>
            <person name="Strausberg R.L."/>
            <person name="Nelson K.E."/>
        </authorList>
    </citation>
    <scope>NUCLEOTIDE SEQUENCE [LARGE SCALE GENOMIC DNA]</scope>
    <source>
        <strain evidence="1 2">SK182B-JCVI</strain>
    </source>
</reference>
<sequence>MRCEGWANDEVLEGSEKILSAVFHMGLWYVSMVPIACASCL</sequence>